<feature type="transmembrane region" description="Helical" evidence="5">
    <location>
        <begin position="144"/>
        <end position="166"/>
    </location>
</feature>
<dbReference type="Pfam" id="PF07690">
    <property type="entry name" value="MFS_1"/>
    <property type="match status" value="1"/>
</dbReference>
<dbReference type="AlphaFoldDB" id="A0A841APW6"/>
<dbReference type="RefSeq" id="WP_184237023.1">
    <property type="nucleotide sequence ID" value="NZ_JACHMJ010000001.1"/>
</dbReference>
<protein>
    <submittedName>
        <fullName evidence="7">MFS family permease</fullName>
    </submittedName>
</protein>
<feature type="transmembrane region" description="Helical" evidence="5">
    <location>
        <begin position="54"/>
        <end position="77"/>
    </location>
</feature>
<dbReference type="InterPro" id="IPR011701">
    <property type="entry name" value="MFS"/>
</dbReference>
<keyword evidence="4 5" id="KW-0472">Membrane</keyword>
<name>A0A841APW6_9MICO</name>
<dbReference type="GO" id="GO:0005886">
    <property type="term" value="C:plasma membrane"/>
    <property type="evidence" value="ECO:0007669"/>
    <property type="project" value="UniProtKB-SubCell"/>
</dbReference>
<evidence type="ECO:0000256" key="1">
    <source>
        <dbReference type="ARBA" id="ARBA00004651"/>
    </source>
</evidence>
<dbReference type="Gene3D" id="1.20.1250.20">
    <property type="entry name" value="MFS general substrate transporter like domains"/>
    <property type="match status" value="2"/>
</dbReference>
<proteinExistence type="predicted"/>
<feature type="transmembrane region" description="Helical" evidence="5">
    <location>
        <begin position="84"/>
        <end position="102"/>
    </location>
</feature>
<dbReference type="Proteomes" id="UP000536685">
    <property type="component" value="Unassembled WGS sequence"/>
</dbReference>
<feature type="transmembrane region" description="Helical" evidence="5">
    <location>
        <begin position="295"/>
        <end position="314"/>
    </location>
</feature>
<feature type="transmembrane region" description="Helical" evidence="5">
    <location>
        <begin position="108"/>
        <end position="132"/>
    </location>
</feature>
<evidence type="ECO:0000259" key="6">
    <source>
        <dbReference type="PROSITE" id="PS50850"/>
    </source>
</evidence>
<gene>
    <name evidence="7" type="ORF">HD599_002069</name>
</gene>
<dbReference type="SUPFAM" id="SSF103473">
    <property type="entry name" value="MFS general substrate transporter"/>
    <property type="match status" value="1"/>
</dbReference>
<dbReference type="PRINTS" id="PR01036">
    <property type="entry name" value="TCRTETB"/>
</dbReference>
<comment type="caution">
    <text evidence="7">The sequence shown here is derived from an EMBL/GenBank/DDBJ whole genome shotgun (WGS) entry which is preliminary data.</text>
</comment>
<feature type="transmembrane region" description="Helical" evidence="5">
    <location>
        <begin position="209"/>
        <end position="229"/>
    </location>
</feature>
<dbReference type="InterPro" id="IPR036259">
    <property type="entry name" value="MFS_trans_sf"/>
</dbReference>
<evidence type="ECO:0000256" key="2">
    <source>
        <dbReference type="ARBA" id="ARBA00022692"/>
    </source>
</evidence>
<dbReference type="PANTHER" id="PTHR23501">
    <property type="entry name" value="MAJOR FACILITATOR SUPERFAMILY"/>
    <property type="match status" value="1"/>
</dbReference>
<dbReference type="EMBL" id="JACHMJ010000001">
    <property type="protein sequence ID" value="MBB5843746.1"/>
    <property type="molecule type" value="Genomic_DNA"/>
</dbReference>
<dbReference type="PROSITE" id="PS50850">
    <property type="entry name" value="MFS"/>
    <property type="match status" value="1"/>
</dbReference>
<organism evidence="7 8">
    <name type="scientific">Conyzicola lurida</name>
    <dbReference type="NCBI Taxonomy" id="1172621"/>
    <lineage>
        <taxon>Bacteria</taxon>
        <taxon>Bacillati</taxon>
        <taxon>Actinomycetota</taxon>
        <taxon>Actinomycetes</taxon>
        <taxon>Micrococcales</taxon>
        <taxon>Microbacteriaceae</taxon>
        <taxon>Conyzicola</taxon>
    </lineage>
</organism>
<keyword evidence="3 5" id="KW-1133">Transmembrane helix</keyword>
<sequence>MSPTSTTPTTHRLLAPQYLWTTIGSITLIFLGAFESLAVTTIMPTVSRELDGQALYSLAFSATLAASVIGMVVAGGWSDRRGPSGPLIASMAIFVVGLVLSGTAENMYVFIVGRFLQGLGSGATIVALYVVVARIYPPTLHPRMFGAFATAWVVPSLVGPPVAGVVADTVGWHWVFLGVGVIALVAAGAIVPALLHLRSVSNTAAAGSTWAVLWAIVVAAGVLAIGLGGENGGALAWPIVVVAFVVVVLAVRPLLPRGTLRVKRGLPATVILRGAVAAPFFATEVYLPYLLHEQYGLPSWLAGLILTVGAVSWATGSTLQGRLGERMSHSTTVRLGAAIVFLGIAVQLVTASLVLSPIVAAAGWLLAGGGMGLLFPRLSTLVLSMSDETDQGFNSAAMTIADSSASAVTIAFAGLVFTAFGAATGNGFVAALALTTVLALAAMPIAARVRTRAQAG</sequence>
<feature type="transmembrane region" description="Helical" evidence="5">
    <location>
        <begin position="267"/>
        <end position="289"/>
    </location>
</feature>
<feature type="transmembrane region" description="Helical" evidence="5">
    <location>
        <begin position="172"/>
        <end position="197"/>
    </location>
</feature>
<feature type="transmembrane region" description="Helical" evidence="5">
    <location>
        <begin position="235"/>
        <end position="255"/>
    </location>
</feature>
<dbReference type="PANTHER" id="PTHR23501:SF154">
    <property type="entry name" value="MULTIDRUG-EFFLUX TRANSPORTER RV1634-RELATED"/>
    <property type="match status" value="1"/>
</dbReference>
<feature type="transmembrane region" description="Helical" evidence="5">
    <location>
        <begin position="428"/>
        <end position="447"/>
    </location>
</feature>
<feature type="domain" description="Major facilitator superfamily (MFS) profile" evidence="6">
    <location>
        <begin position="21"/>
        <end position="450"/>
    </location>
</feature>
<evidence type="ECO:0000256" key="4">
    <source>
        <dbReference type="ARBA" id="ARBA00023136"/>
    </source>
</evidence>
<reference evidence="7 8" key="1">
    <citation type="submission" date="2020-08" db="EMBL/GenBank/DDBJ databases">
        <title>Sequencing the genomes of 1000 actinobacteria strains.</title>
        <authorList>
            <person name="Klenk H.-P."/>
        </authorList>
    </citation>
    <scope>NUCLEOTIDE SEQUENCE [LARGE SCALE GENOMIC DNA]</scope>
    <source>
        <strain evidence="7 8">DSM 105784</strain>
    </source>
</reference>
<feature type="transmembrane region" description="Helical" evidence="5">
    <location>
        <begin position="404"/>
        <end position="422"/>
    </location>
</feature>
<comment type="subcellular location">
    <subcellularLocation>
        <location evidence="1">Cell membrane</location>
        <topology evidence="1">Multi-pass membrane protein</topology>
    </subcellularLocation>
</comment>
<evidence type="ECO:0000256" key="3">
    <source>
        <dbReference type="ARBA" id="ARBA00022989"/>
    </source>
</evidence>
<dbReference type="GO" id="GO:0022857">
    <property type="term" value="F:transmembrane transporter activity"/>
    <property type="evidence" value="ECO:0007669"/>
    <property type="project" value="InterPro"/>
</dbReference>
<evidence type="ECO:0000256" key="5">
    <source>
        <dbReference type="SAM" id="Phobius"/>
    </source>
</evidence>
<evidence type="ECO:0000313" key="7">
    <source>
        <dbReference type="EMBL" id="MBB5843746.1"/>
    </source>
</evidence>
<accession>A0A841APW6</accession>
<evidence type="ECO:0000313" key="8">
    <source>
        <dbReference type="Proteomes" id="UP000536685"/>
    </source>
</evidence>
<feature type="transmembrane region" description="Helical" evidence="5">
    <location>
        <begin position="335"/>
        <end position="355"/>
    </location>
</feature>
<keyword evidence="8" id="KW-1185">Reference proteome</keyword>
<dbReference type="InterPro" id="IPR020846">
    <property type="entry name" value="MFS_dom"/>
</dbReference>
<feature type="transmembrane region" description="Helical" evidence="5">
    <location>
        <begin position="361"/>
        <end position="383"/>
    </location>
</feature>
<feature type="transmembrane region" description="Helical" evidence="5">
    <location>
        <begin position="18"/>
        <end position="42"/>
    </location>
</feature>
<keyword evidence="2 5" id="KW-0812">Transmembrane</keyword>